<dbReference type="RefSeq" id="XP_017772316.1">
    <property type="nucleotide sequence ID" value="XM_017916827.1"/>
</dbReference>
<feature type="compositionally biased region" description="Basic and acidic residues" evidence="3">
    <location>
        <begin position="168"/>
        <end position="188"/>
    </location>
</feature>
<feature type="domain" description="RRM" evidence="4">
    <location>
        <begin position="87"/>
        <end position="166"/>
    </location>
</feature>
<dbReference type="PANTHER" id="PTHR23236">
    <property type="entry name" value="EUKARYOTIC TRANSLATION INITIATION FACTOR 4B/4H"/>
    <property type="match status" value="1"/>
</dbReference>
<dbReference type="GeneID" id="108559524"/>
<accession>A0ABM1MCL6</accession>
<gene>
    <name evidence="6" type="primary">LOC108559524</name>
</gene>
<dbReference type="Pfam" id="PF00076">
    <property type="entry name" value="RRM_1"/>
    <property type="match status" value="1"/>
</dbReference>
<keyword evidence="1 2" id="KW-0694">RNA-binding</keyword>
<keyword evidence="6" id="KW-0396">Initiation factor</keyword>
<name>A0ABM1MCL6_NICVS</name>
<dbReference type="SMART" id="SM00360">
    <property type="entry name" value="RRM"/>
    <property type="match status" value="1"/>
</dbReference>
<dbReference type="InterPro" id="IPR000504">
    <property type="entry name" value="RRM_dom"/>
</dbReference>
<feature type="region of interest" description="Disordered" evidence="3">
    <location>
        <begin position="1"/>
        <end position="36"/>
    </location>
</feature>
<reference evidence="6" key="1">
    <citation type="submission" date="2025-08" db="UniProtKB">
        <authorList>
            <consortium name="RefSeq"/>
        </authorList>
    </citation>
    <scope>IDENTIFICATION</scope>
    <source>
        <tissue evidence="6">Whole Larva</tissue>
    </source>
</reference>
<feature type="region of interest" description="Disordered" evidence="3">
    <location>
        <begin position="165"/>
        <end position="516"/>
    </location>
</feature>
<keyword evidence="6" id="KW-0648">Protein biosynthesis</keyword>
<evidence type="ECO:0000256" key="2">
    <source>
        <dbReference type="PROSITE-ProRule" id="PRU00176"/>
    </source>
</evidence>
<feature type="compositionally biased region" description="Basic and acidic residues" evidence="3">
    <location>
        <begin position="325"/>
        <end position="346"/>
    </location>
</feature>
<feature type="compositionally biased region" description="Basic and acidic residues" evidence="3">
    <location>
        <begin position="397"/>
        <end position="492"/>
    </location>
</feature>
<proteinExistence type="predicted"/>
<feature type="compositionally biased region" description="Basic and acidic residues" evidence="3">
    <location>
        <begin position="199"/>
        <end position="211"/>
    </location>
</feature>
<protein>
    <submittedName>
        <fullName evidence="6">Eukaryotic translation initiation factor 4B</fullName>
    </submittedName>
</protein>
<evidence type="ECO:0000259" key="4">
    <source>
        <dbReference type="PROSITE" id="PS50102"/>
    </source>
</evidence>
<dbReference type="PANTHER" id="PTHR23236:SF2">
    <property type="entry name" value="EUKARYOTIC TRANSLATION INITIATION FACTOR 4B"/>
    <property type="match status" value="1"/>
</dbReference>
<evidence type="ECO:0000313" key="6">
    <source>
        <dbReference type="RefSeq" id="XP_017772316.1"/>
    </source>
</evidence>
<dbReference type="InterPro" id="IPR012677">
    <property type="entry name" value="Nucleotide-bd_a/b_plait_sf"/>
</dbReference>
<organism evidence="5 6">
    <name type="scientific">Nicrophorus vespilloides</name>
    <name type="common">Boreal carrion beetle</name>
    <dbReference type="NCBI Taxonomy" id="110193"/>
    <lineage>
        <taxon>Eukaryota</taxon>
        <taxon>Metazoa</taxon>
        <taxon>Ecdysozoa</taxon>
        <taxon>Arthropoda</taxon>
        <taxon>Hexapoda</taxon>
        <taxon>Insecta</taxon>
        <taxon>Pterygota</taxon>
        <taxon>Neoptera</taxon>
        <taxon>Endopterygota</taxon>
        <taxon>Coleoptera</taxon>
        <taxon>Polyphaga</taxon>
        <taxon>Staphyliniformia</taxon>
        <taxon>Silphidae</taxon>
        <taxon>Nicrophorinae</taxon>
        <taxon>Nicrophorus</taxon>
    </lineage>
</organism>
<sequence length="516" mass="57683">MASSGRKGKKSKGKTVPLNDFLQDTPGPTAIIPVRSSSNWADEVEDSYDSYESRSSSKHTNVVLPTAPKAARGLEDIGDKIPTSPPFMAYLSNLPYDVEEDEIADFFCDLKISNMRIPKEVRPEEGTRVKGFGYVEFEDQESLVEALSKTVCTLKGRRIRIEVATSSDTDRRRGGRMDMNRDRPERPEVSMGDWRSNSGRKEPEPERRSYRDGGGGGFNRSENQGGGGGFNRSENQGGGGFNRSENQGSSAWRDGNDRPSYRDSAPITRDGGYRESAPMTREGGSYRDNGPREGGSYRDNGPRDGGSYRDNGSRDGGSGRGFGPRRYDDRNERRDDDRPSDRESRIRPKLNLAPRTKPIENPLPPPPEKEQEPEPVPRPAPVPAASIFGSAKPVDTSARERQIEERLAKQVGDGQEKDDRRRDDYRGRRSPDGGRRYSPDRRRDSSRGSPDRNRGGQRKDDRRAPPPRSDKSEKKPARSGEYTEKDMPKLKTPEPVNIVAKNQYSYLSEGSEESED</sequence>
<dbReference type="InterPro" id="IPR035979">
    <property type="entry name" value="RBD_domain_sf"/>
</dbReference>
<dbReference type="SUPFAM" id="SSF54928">
    <property type="entry name" value="RNA-binding domain, RBD"/>
    <property type="match status" value="1"/>
</dbReference>
<dbReference type="GO" id="GO:0003743">
    <property type="term" value="F:translation initiation factor activity"/>
    <property type="evidence" value="ECO:0007669"/>
    <property type="project" value="UniProtKB-KW"/>
</dbReference>
<evidence type="ECO:0000313" key="5">
    <source>
        <dbReference type="Proteomes" id="UP000695000"/>
    </source>
</evidence>
<evidence type="ECO:0000256" key="1">
    <source>
        <dbReference type="ARBA" id="ARBA00022884"/>
    </source>
</evidence>
<evidence type="ECO:0000256" key="3">
    <source>
        <dbReference type="SAM" id="MobiDB-lite"/>
    </source>
</evidence>
<keyword evidence="5" id="KW-1185">Reference proteome</keyword>
<feature type="compositionally biased region" description="Gly residues" evidence="3">
    <location>
        <begin position="212"/>
        <end position="241"/>
    </location>
</feature>
<dbReference type="Gene3D" id="3.30.70.330">
    <property type="match status" value="1"/>
</dbReference>
<feature type="compositionally biased region" description="Basic residues" evidence="3">
    <location>
        <begin position="1"/>
        <end position="13"/>
    </location>
</feature>
<dbReference type="Proteomes" id="UP000695000">
    <property type="component" value="Unplaced"/>
</dbReference>
<dbReference type="PROSITE" id="PS50102">
    <property type="entry name" value="RRM"/>
    <property type="match status" value="1"/>
</dbReference>